<dbReference type="KEGG" id="dhy:DESAM_23118"/>
<dbReference type="Proteomes" id="UP000010808">
    <property type="component" value="Chromosome"/>
</dbReference>
<evidence type="ECO:0000313" key="1">
    <source>
        <dbReference type="EMBL" id="CCO25385.1"/>
    </source>
</evidence>
<dbReference type="AlphaFoldDB" id="L0RGN6"/>
<dbReference type="HOGENOM" id="CLU_3024703_0_0_7"/>
<dbReference type="EMBL" id="FO203522">
    <property type="protein sequence ID" value="CCO25385.1"/>
    <property type="molecule type" value="Genomic_DNA"/>
</dbReference>
<proteinExistence type="predicted"/>
<evidence type="ECO:0000313" key="2">
    <source>
        <dbReference type="Proteomes" id="UP000010808"/>
    </source>
</evidence>
<name>L0RGN6_9BACT</name>
<protein>
    <submittedName>
        <fullName evidence="1">Uncharacterized protein</fullName>
    </submittedName>
</protein>
<keyword evidence="2" id="KW-1185">Reference proteome</keyword>
<dbReference type="PATRIC" id="fig|1121451.3.peg.3322"/>
<accession>L0RGN6</accession>
<reference evidence="1 2" key="1">
    <citation type="submission" date="2012-10" db="EMBL/GenBank/DDBJ databases">
        <authorList>
            <person name="Genoscope - CEA"/>
        </authorList>
    </citation>
    <scope>NUCLEOTIDE SEQUENCE [LARGE SCALE GENOMIC DNA]</scope>
    <source>
        <strain evidence="2">AM13 / DSM 14728</strain>
    </source>
</reference>
<organism evidence="1 2">
    <name type="scientific">Maridesulfovibrio hydrothermalis AM13 = DSM 14728</name>
    <dbReference type="NCBI Taxonomy" id="1121451"/>
    <lineage>
        <taxon>Bacteria</taxon>
        <taxon>Pseudomonadati</taxon>
        <taxon>Thermodesulfobacteriota</taxon>
        <taxon>Desulfovibrionia</taxon>
        <taxon>Desulfovibrionales</taxon>
        <taxon>Desulfovibrionaceae</taxon>
        <taxon>Maridesulfovibrio</taxon>
    </lineage>
</organism>
<gene>
    <name evidence="1" type="ORF">DESAM_23118</name>
</gene>
<dbReference type="STRING" id="1121451.DESAM_23118"/>
<sequence length="55" mass="6066">MGGISCAFVVSCCRSIVVCSFDLESDTFSSIILFELALQGIRMTDRQIIMENNNS</sequence>